<comment type="caution">
    <text evidence="3">The sequence shown here is derived from an EMBL/GenBank/DDBJ whole genome shotgun (WGS) entry which is preliminary data.</text>
</comment>
<dbReference type="AlphaFoldDB" id="A0A923PIJ6"/>
<evidence type="ECO:0000313" key="4">
    <source>
        <dbReference type="Proteomes" id="UP000650081"/>
    </source>
</evidence>
<dbReference type="Proteomes" id="UP000650081">
    <property type="component" value="Unassembled WGS sequence"/>
</dbReference>
<dbReference type="PANTHER" id="PTHR35861">
    <property type="match status" value="1"/>
</dbReference>
<dbReference type="InterPro" id="IPR020287">
    <property type="entry name" value="Tail_sheath_C"/>
</dbReference>
<dbReference type="EMBL" id="JACSIT010000061">
    <property type="protein sequence ID" value="MBC6993245.1"/>
    <property type="molecule type" value="Genomic_DNA"/>
</dbReference>
<organism evidence="3 4">
    <name type="scientific">Neolewinella lacunae</name>
    <dbReference type="NCBI Taxonomy" id="1517758"/>
    <lineage>
        <taxon>Bacteria</taxon>
        <taxon>Pseudomonadati</taxon>
        <taxon>Bacteroidota</taxon>
        <taxon>Saprospiria</taxon>
        <taxon>Saprospirales</taxon>
        <taxon>Lewinellaceae</taxon>
        <taxon>Neolewinella</taxon>
    </lineage>
</organism>
<proteinExistence type="inferred from homology"/>
<comment type="similarity">
    <text evidence="1">Belongs to the myoviridae tail sheath protein family.</text>
</comment>
<keyword evidence="4" id="KW-1185">Reference proteome</keyword>
<dbReference type="PANTHER" id="PTHR35861:SF1">
    <property type="entry name" value="PHAGE TAIL SHEATH PROTEIN"/>
    <property type="match status" value="1"/>
</dbReference>
<sequence length="485" mass="51831">MANYPIPGVYVEEISTFPPAVAAVETALPAFLGYTAFRRNAAGADLGQTTPQRIGSLLEFEARYGRGATPTVGSVELDETGAFLRASVSQRFYLYDAVRLFYANGGGDCFIVSLADGFPANPAVADFTAGLTALETWDEPTLVLAPDAVSIPEPADPAAFNAYYGLADQILTHCRTLGDRFGVLDLLANDLTGADFRNQTGTNGLKYGAAYTPWLEAALPKTLFANDFGNVFGRRGAGAGLGLTAVLTDVAPALVAAVAAATTPEARQDAENDLLQSSGIYKGIMRGLNATPVAVPPSGAVVGLYAETDRNRGVWKAPANVSINGVGRPSRAFTESELGNLNVDVTSGKSINAIRFFTGRGTLVYGARTLAGNDGEYRYVNVRRLMNMLEESVKKATEQFVFEPNDANTWVRVRGMIENFLTLLWRDGALQGARPDHAFRVAIGLGQTMTAQDVVDGRMIVEIAVAPVRPAEFIILRFMQHLPTS</sequence>
<evidence type="ECO:0000313" key="3">
    <source>
        <dbReference type="EMBL" id="MBC6993245.1"/>
    </source>
</evidence>
<dbReference type="Gene3D" id="3.40.50.11780">
    <property type="match status" value="1"/>
</dbReference>
<reference evidence="3" key="1">
    <citation type="submission" date="2020-08" db="EMBL/GenBank/DDBJ databases">
        <title>Lewinella bacteria from marine environments.</title>
        <authorList>
            <person name="Zhong Y."/>
        </authorList>
    </citation>
    <scope>NUCLEOTIDE SEQUENCE</scope>
    <source>
        <strain evidence="3">KCTC 42187</strain>
    </source>
</reference>
<protein>
    <submittedName>
        <fullName evidence="3">Phage tail sheath family protein</fullName>
    </submittedName>
</protein>
<evidence type="ECO:0000256" key="1">
    <source>
        <dbReference type="ARBA" id="ARBA00008005"/>
    </source>
</evidence>
<gene>
    <name evidence="3" type="ORF">H9S92_03660</name>
</gene>
<name>A0A923PIJ6_9BACT</name>
<feature type="domain" description="Tail sheath protein C-terminal" evidence="2">
    <location>
        <begin position="375"/>
        <end position="478"/>
    </location>
</feature>
<accession>A0A923PIJ6</accession>
<dbReference type="InterPro" id="IPR052042">
    <property type="entry name" value="Tail_sheath_structural"/>
</dbReference>
<dbReference type="Pfam" id="PF17482">
    <property type="entry name" value="Phage_sheath_1C"/>
    <property type="match status" value="1"/>
</dbReference>
<dbReference type="RefSeq" id="WP_187465361.1">
    <property type="nucleotide sequence ID" value="NZ_JACSIT010000061.1"/>
</dbReference>
<evidence type="ECO:0000259" key="2">
    <source>
        <dbReference type="Pfam" id="PF17482"/>
    </source>
</evidence>